<dbReference type="EnsemblPlants" id="QL11p051937:mrna">
    <property type="protein sequence ID" value="QL11p051937:mrna"/>
    <property type="gene ID" value="QL11p051937"/>
</dbReference>
<accession>A0A7N2N0K4</accession>
<dbReference type="InterPro" id="IPR002885">
    <property type="entry name" value="PPR_rpt"/>
</dbReference>
<dbReference type="NCBIfam" id="TIGR00756">
    <property type="entry name" value="PPR"/>
    <property type="match status" value="1"/>
</dbReference>
<keyword evidence="4" id="KW-1185">Reference proteome</keyword>
<dbReference type="Proteomes" id="UP000594261">
    <property type="component" value="Chromosome 11"/>
</dbReference>
<organism evidence="3 4">
    <name type="scientific">Quercus lobata</name>
    <name type="common">Valley oak</name>
    <dbReference type="NCBI Taxonomy" id="97700"/>
    <lineage>
        <taxon>Eukaryota</taxon>
        <taxon>Viridiplantae</taxon>
        <taxon>Streptophyta</taxon>
        <taxon>Embryophyta</taxon>
        <taxon>Tracheophyta</taxon>
        <taxon>Spermatophyta</taxon>
        <taxon>Magnoliopsida</taxon>
        <taxon>eudicotyledons</taxon>
        <taxon>Gunneridae</taxon>
        <taxon>Pentapetalae</taxon>
        <taxon>rosids</taxon>
        <taxon>fabids</taxon>
        <taxon>Fagales</taxon>
        <taxon>Fagaceae</taxon>
        <taxon>Quercus</taxon>
    </lineage>
</organism>
<dbReference type="PROSITE" id="PS51375">
    <property type="entry name" value="PPR"/>
    <property type="match status" value="1"/>
</dbReference>
<keyword evidence="1" id="KW-0677">Repeat</keyword>
<dbReference type="EMBL" id="LRBV02000011">
    <property type="status" value="NOT_ANNOTATED_CDS"/>
    <property type="molecule type" value="Genomic_DNA"/>
</dbReference>
<name>A0A7N2N0K4_QUELO</name>
<evidence type="ECO:0000313" key="4">
    <source>
        <dbReference type="Proteomes" id="UP000594261"/>
    </source>
</evidence>
<evidence type="ECO:0000256" key="1">
    <source>
        <dbReference type="ARBA" id="ARBA00022737"/>
    </source>
</evidence>
<reference evidence="3" key="2">
    <citation type="submission" date="2021-01" db="UniProtKB">
        <authorList>
            <consortium name="EnsemblPlants"/>
        </authorList>
    </citation>
    <scope>IDENTIFICATION</scope>
</reference>
<proteinExistence type="predicted"/>
<dbReference type="AlphaFoldDB" id="A0A7N2N0K4"/>
<dbReference type="InterPro" id="IPR011990">
    <property type="entry name" value="TPR-like_helical_dom_sf"/>
</dbReference>
<dbReference type="InterPro" id="IPR046960">
    <property type="entry name" value="PPR_At4g14850-like_plant"/>
</dbReference>
<evidence type="ECO:0000256" key="2">
    <source>
        <dbReference type="PROSITE-ProRule" id="PRU00708"/>
    </source>
</evidence>
<evidence type="ECO:0008006" key="5">
    <source>
        <dbReference type="Google" id="ProtNLM"/>
    </source>
</evidence>
<sequence>MYAKCGDRGAAREAFDRMLHRDVIPRNTIIMAYAVHGFGRFSVQLVSEMKEKGFKPNESTFVSLLSSCSISGMVEEGNLEQAKIFIDEISLFPTARIWGSLLTASRNNQNIELAGLLAHS</sequence>
<dbReference type="PANTHER" id="PTHR47926">
    <property type="entry name" value="PENTATRICOPEPTIDE REPEAT-CONTAINING PROTEIN"/>
    <property type="match status" value="1"/>
</dbReference>
<feature type="repeat" description="PPR" evidence="2">
    <location>
        <begin position="22"/>
        <end position="56"/>
    </location>
</feature>
<reference evidence="3 4" key="1">
    <citation type="journal article" date="2016" name="G3 (Bethesda)">
        <title>First Draft Assembly and Annotation of the Genome of a California Endemic Oak Quercus lobata Nee (Fagaceae).</title>
        <authorList>
            <person name="Sork V.L."/>
            <person name="Fitz-Gibbon S.T."/>
            <person name="Puiu D."/>
            <person name="Crepeau M."/>
            <person name="Gugger P.F."/>
            <person name="Sherman R."/>
            <person name="Stevens K."/>
            <person name="Langley C.H."/>
            <person name="Pellegrini M."/>
            <person name="Salzberg S.L."/>
        </authorList>
    </citation>
    <scope>NUCLEOTIDE SEQUENCE [LARGE SCALE GENOMIC DNA]</scope>
    <source>
        <strain evidence="3 4">cv. SW786</strain>
    </source>
</reference>
<dbReference type="GO" id="GO:0009451">
    <property type="term" value="P:RNA modification"/>
    <property type="evidence" value="ECO:0007669"/>
    <property type="project" value="InterPro"/>
</dbReference>
<evidence type="ECO:0000313" key="3">
    <source>
        <dbReference type="EnsemblPlants" id="QL11p051937:mrna"/>
    </source>
</evidence>
<dbReference type="Gramene" id="QL11p051937:mrna">
    <property type="protein sequence ID" value="QL11p051937:mrna"/>
    <property type="gene ID" value="QL11p051937"/>
</dbReference>
<dbReference type="GO" id="GO:0003723">
    <property type="term" value="F:RNA binding"/>
    <property type="evidence" value="ECO:0007669"/>
    <property type="project" value="InterPro"/>
</dbReference>
<dbReference type="Pfam" id="PF13812">
    <property type="entry name" value="PPR_3"/>
    <property type="match status" value="1"/>
</dbReference>
<dbReference type="InParanoid" id="A0A7N2N0K4"/>
<protein>
    <recommendedName>
        <fullName evidence="5">Pentatricopeptide repeat-containing protein</fullName>
    </recommendedName>
</protein>
<dbReference type="Gene3D" id="1.25.40.10">
    <property type="entry name" value="Tetratricopeptide repeat domain"/>
    <property type="match status" value="1"/>
</dbReference>
<dbReference type="PANTHER" id="PTHR47926:SF452">
    <property type="entry name" value="PENTATRICOPEPTIDE REPEAT-CONTAINING PROTEIN"/>
    <property type="match status" value="1"/>
</dbReference>